<reference evidence="2" key="1">
    <citation type="journal article" date="2015" name="Nat. Genet.">
        <title>The genome and transcriptome of the zoonotic hookworm Ancylostoma ceylanicum identify infection-specific gene families.</title>
        <authorList>
            <person name="Schwarz E.M."/>
            <person name="Hu Y."/>
            <person name="Antoshechkin I."/>
            <person name="Miller M.M."/>
            <person name="Sternberg P.W."/>
            <person name="Aroian R.V."/>
        </authorList>
    </citation>
    <scope>NUCLEOTIDE SEQUENCE</scope>
    <source>
        <strain evidence="2">HY135</strain>
    </source>
</reference>
<gene>
    <name evidence="1" type="primary">Acey_s0149.g2694</name>
    <name evidence="1" type="ORF">Y032_0149g2694</name>
</gene>
<evidence type="ECO:0000313" key="1">
    <source>
        <dbReference type="EMBL" id="EYB96538.1"/>
    </source>
</evidence>
<dbReference type="Proteomes" id="UP000024635">
    <property type="component" value="Unassembled WGS sequence"/>
</dbReference>
<organism evidence="1 2">
    <name type="scientific">Ancylostoma ceylanicum</name>
    <dbReference type="NCBI Taxonomy" id="53326"/>
    <lineage>
        <taxon>Eukaryota</taxon>
        <taxon>Metazoa</taxon>
        <taxon>Ecdysozoa</taxon>
        <taxon>Nematoda</taxon>
        <taxon>Chromadorea</taxon>
        <taxon>Rhabditida</taxon>
        <taxon>Rhabditina</taxon>
        <taxon>Rhabditomorpha</taxon>
        <taxon>Strongyloidea</taxon>
        <taxon>Ancylostomatidae</taxon>
        <taxon>Ancylostomatinae</taxon>
        <taxon>Ancylostoma</taxon>
    </lineage>
</organism>
<dbReference type="EMBL" id="JARK01001485">
    <property type="protein sequence ID" value="EYB96538.1"/>
    <property type="molecule type" value="Genomic_DNA"/>
</dbReference>
<accession>A0A016T0T1</accession>
<proteinExistence type="predicted"/>
<dbReference type="AlphaFoldDB" id="A0A016T0T1"/>
<sequence>MSGSEKWLMGVLLSMNIPMLLLHALVYVFLLAHPNGFVLCRSKKKPHEIPSDMQGVVRLSESFSVKGKGNLYDLKDCPTRQSPHG</sequence>
<protein>
    <submittedName>
        <fullName evidence="1">Uncharacterized protein</fullName>
    </submittedName>
</protein>
<name>A0A016T0T1_9BILA</name>
<keyword evidence="2" id="KW-1185">Reference proteome</keyword>
<comment type="caution">
    <text evidence="1">The sequence shown here is derived from an EMBL/GenBank/DDBJ whole genome shotgun (WGS) entry which is preliminary data.</text>
</comment>
<evidence type="ECO:0000313" key="2">
    <source>
        <dbReference type="Proteomes" id="UP000024635"/>
    </source>
</evidence>